<dbReference type="PANTHER" id="PTHR43797:SF2">
    <property type="entry name" value="HOMOCYSTEINE_CYSTEINE SYNTHASE"/>
    <property type="match status" value="1"/>
</dbReference>
<evidence type="ECO:0000256" key="3">
    <source>
        <dbReference type="ARBA" id="ARBA00022679"/>
    </source>
</evidence>
<dbReference type="EMBL" id="CP001055">
    <property type="protein sequence ID" value="ACC97847.1"/>
    <property type="molecule type" value="Genomic_DNA"/>
</dbReference>
<evidence type="ECO:0000256" key="6">
    <source>
        <dbReference type="RuleBase" id="RU362118"/>
    </source>
</evidence>
<dbReference type="GO" id="GO:0003961">
    <property type="term" value="F:O-acetylhomoserine aminocarboxypropyltransferase activity"/>
    <property type="evidence" value="ECO:0007669"/>
    <property type="project" value="TreeGrafter"/>
</dbReference>
<gene>
    <name evidence="7" type="ordered locus">Emin_0286</name>
</gene>
<dbReference type="KEGG" id="emi:Emin_0286"/>
<evidence type="ECO:0000256" key="4">
    <source>
        <dbReference type="ARBA" id="ARBA00022898"/>
    </source>
</evidence>
<dbReference type="Gene3D" id="3.90.1150.10">
    <property type="entry name" value="Aspartate Aminotransferase, domain 1"/>
    <property type="match status" value="1"/>
</dbReference>
<dbReference type="InterPro" id="IPR015421">
    <property type="entry name" value="PyrdxlP-dep_Trfase_major"/>
</dbReference>
<dbReference type="PIRSF" id="PIRSF001434">
    <property type="entry name" value="CGS"/>
    <property type="match status" value="1"/>
</dbReference>
<keyword evidence="4 5" id="KW-0663">Pyridoxal phosphate</keyword>
<feature type="modified residue" description="N6-(pyridoxal phosphate)lysine" evidence="5">
    <location>
        <position position="206"/>
    </location>
</feature>
<organism evidence="7 8">
    <name type="scientific">Elusimicrobium minutum (strain Pei191)</name>
    <dbReference type="NCBI Taxonomy" id="445932"/>
    <lineage>
        <taxon>Bacteria</taxon>
        <taxon>Pseudomonadati</taxon>
        <taxon>Elusimicrobiota</taxon>
        <taxon>Elusimicrobia</taxon>
        <taxon>Elusimicrobiales</taxon>
        <taxon>Elusimicrobiaceae</taxon>
        <taxon>Elusimicrobium</taxon>
    </lineage>
</organism>
<dbReference type="Proteomes" id="UP000001029">
    <property type="component" value="Chromosome"/>
</dbReference>
<dbReference type="GO" id="GO:0006535">
    <property type="term" value="P:cysteine biosynthetic process from serine"/>
    <property type="evidence" value="ECO:0007669"/>
    <property type="project" value="TreeGrafter"/>
</dbReference>
<evidence type="ECO:0000256" key="2">
    <source>
        <dbReference type="ARBA" id="ARBA00009077"/>
    </source>
</evidence>
<dbReference type="Gene3D" id="3.40.640.10">
    <property type="entry name" value="Type I PLP-dependent aspartate aminotransferase-like (Major domain)"/>
    <property type="match status" value="1"/>
</dbReference>
<evidence type="ECO:0000313" key="7">
    <source>
        <dbReference type="EMBL" id="ACC97847.1"/>
    </source>
</evidence>
<name>B2KBU3_ELUMP</name>
<reference evidence="7 8" key="1">
    <citation type="journal article" date="2009" name="Appl. Environ. Microbiol.">
        <title>Genomic analysis of 'Elusimicrobium minutum,' the first cultivated representative of the phylum 'Elusimicrobia' (formerly termite group 1).</title>
        <authorList>
            <person name="Herlemann D.P.R."/>
            <person name="Geissinger O."/>
            <person name="Ikeda-Ohtsubo W."/>
            <person name="Kunin V."/>
            <person name="Sun H."/>
            <person name="Lapidus A."/>
            <person name="Hugenholtz P."/>
            <person name="Brune A."/>
        </authorList>
    </citation>
    <scope>NUCLEOTIDE SEQUENCE [LARGE SCALE GENOMIC DNA]</scope>
    <source>
        <strain evidence="7 8">Pei191</strain>
    </source>
</reference>
<dbReference type="SUPFAM" id="SSF53383">
    <property type="entry name" value="PLP-dependent transferases"/>
    <property type="match status" value="1"/>
</dbReference>
<dbReference type="InterPro" id="IPR015424">
    <property type="entry name" value="PyrdxlP-dep_Trfase"/>
</dbReference>
<keyword evidence="3 7" id="KW-0808">Transferase</keyword>
<dbReference type="InterPro" id="IPR000277">
    <property type="entry name" value="Cys/Met-Metab_PyrdxlP-dep_enz"/>
</dbReference>
<keyword evidence="8" id="KW-1185">Reference proteome</keyword>
<dbReference type="GO" id="GO:0005737">
    <property type="term" value="C:cytoplasm"/>
    <property type="evidence" value="ECO:0007669"/>
    <property type="project" value="TreeGrafter"/>
</dbReference>
<dbReference type="InterPro" id="IPR015422">
    <property type="entry name" value="PyrdxlP-dep_Trfase_small"/>
</dbReference>
<dbReference type="GO" id="GO:0030170">
    <property type="term" value="F:pyridoxal phosphate binding"/>
    <property type="evidence" value="ECO:0007669"/>
    <property type="project" value="InterPro"/>
</dbReference>
<dbReference type="FunFam" id="3.40.640.10:FF:000035">
    <property type="entry name" value="O-succinylhomoserine sulfhydrylase"/>
    <property type="match status" value="1"/>
</dbReference>
<evidence type="ECO:0000256" key="1">
    <source>
        <dbReference type="ARBA" id="ARBA00001933"/>
    </source>
</evidence>
<dbReference type="CDD" id="cd00614">
    <property type="entry name" value="CGS_like"/>
    <property type="match status" value="1"/>
</dbReference>
<accession>B2KBU3</accession>
<evidence type="ECO:0000256" key="5">
    <source>
        <dbReference type="PIRSR" id="PIRSR001434-2"/>
    </source>
</evidence>
<dbReference type="NCBIfam" id="TIGR01326">
    <property type="entry name" value="OAH_OAS_sulfhy"/>
    <property type="match status" value="1"/>
</dbReference>
<comment type="similarity">
    <text evidence="2 6">Belongs to the trans-sulfuration enzymes family.</text>
</comment>
<dbReference type="GO" id="GO:0019346">
    <property type="term" value="P:transsulfuration"/>
    <property type="evidence" value="ECO:0007669"/>
    <property type="project" value="InterPro"/>
</dbReference>
<dbReference type="GO" id="GO:0071269">
    <property type="term" value="P:L-homocysteine biosynthetic process"/>
    <property type="evidence" value="ECO:0007669"/>
    <property type="project" value="TreeGrafter"/>
</dbReference>
<dbReference type="OrthoDB" id="9780685at2"/>
<dbReference type="HOGENOM" id="CLU_018986_4_0_0"/>
<dbReference type="Pfam" id="PF01053">
    <property type="entry name" value="Cys_Met_Meta_PP"/>
    <property type="match status" value="1"/>
</dbReference>
<dbReference type="InterPro" id="IPR006235">
    <property type="entry name" value="OAc-hSer/O-AcSer_sulfhydrylase"/>
</dbReference>
<comment type="cofactor">
    <cofactor evidence="1 6">
        <name>pyridoxal 5'-phosphate</name>
        <dbReference type="ChEBI" id="CHEBI:597326"/>
    </cofactor>
</comment>
<dbReference type="RefSeq" id="WP_012414462.1">
    <property type="nucleotide sequence ID" value="NC_010644.1"/>
</dbReference>
<protein>
    <submittedName>
        <fullName evidence="7">O-acetylhomoserine/O-acetylserine sulfhydrylase</fullName>
        <ecNumber evidence="7">2.5.1.47</ecNumber>
    </submittedName>
</protein>
<sequence length="421" mass="46617">MTKQHIETLAVSYGFEIDETGSSNPPLYLSNAYKFNDAKHAKDLFDLKAPGYIYTRLNNPTNNFLEERINALEGGAGTLVTASGHSAEFMTICALAETGDEIISSNALYGGTFNMFSHSLRRLGIKVKFADVSNPAEFENLVTDKTKAIFVESISNPGCEIPDFEQLSKIAKKHKIPFIVDNTCMTPYLFKPKDFGADIIIHSTTKFLSGHAAVMGGSVTDCGTFDWTSGRFPSFCNPDPSYHNIVYAKDFAQNAFIVKLRTQVLRDIGACQSPFNSYLTLQGIQTLHVRMDRHLENTLKLIDYLKNNPKIAWVKYPLVEGNPFKQTAEKYFKKGCGSLFSFGLKGGYEAGKKLIENVTLCLHATNLGDVRTIVTHPASTTHSQLTKEEKQKTAIGDDLIRISVGIENIDDIIADLEKALI</sequence>
<dbReference type="STRING" id="445932.Emin_0286"/>
<dbReference type="EC" id="2.5.1.47" evidence="7"/>
<evidence type="ECO:0000313" key="8">
    <source>
        <dbReference type="Proteomes" id="UP000001029"/>
    </source>
</evidence>
<dbReference type="GO" id="GO:0004124">
    <property type="term" value="F:cysteine synthase activity"/>
    <property type="evidence" value="ECO:0007669"/>
    <property type="project" value="UniProtKB-EC"/>
</dbReference>
<dbReference type="PANTHER" id="PTHR43797">
    <property type="entry name" value="HOMOCYSTEINE/CYSTEINE SYNTHASE"/>
    <property type="match status" value="1"/>
</dbReference>
<dbReference type="AlphaFoldDB" id="B2KBU3"/>
<proteinExistence type="inferred from homology"/>